<evidence type="ECO:0000256" key="1">
    <source>
        <dbReference type="SAM" id="MobiDB-lite"/>
    </source>
</evidence>
<dbReference type="OMA" id="LERTHRY"/>
<feature type="region of interest" description="Disordered" evidence="1">
    <location>
        <begin position="1"/>
        <end position="34"/>
    </location>
</feature>
<protein>
    <submittedName>
        <fullName evidence="2">Uncharacterized protein</fullName>
    </submittedName>
</protein>
<dbReference type="OrthoDB" id="39916at2759"/>
<reference evidence="2 3" key="1">
    <citation type="journal article" date="2012" name="Genome Biol.">
        <title>Genome and low-iron response of an oceanic diatom adapted to chronic iron limitation.</title>
        <authorList>
            <person name="Lommer M."/>
            <person name="Specht M."/>
            <person name="Roy A.S."/>
            <person name="Kraemer L."/>
            <person name="Andreson R."/>
            <person name="Gutowska M.A."/>
            <person name="Wolf J."/>
            <person name="Bergner S.V."/>
            <person name="Schilhabel M.B."/>
            <person name="Klostermeier U.C."/>
            <person name="Beiko R.G."/>
            <person name="Rosenstiel P."/>
            <person name="Hippler M."/>
            <person name="Laroche J."/>
        </authorList>
    </citation>
    <scope>NUCLEOTIDE SEQUENCE [LARGE SCALE GENOMIC DNA]</scope>
    <source>
        <strain evidence="2 3">CCMP1005</strain>
    </source>
</reference>
<comment type="caution">
    <text evidence="2">The sequence shown here is derived from an EMBL/GenBank/DDBJ whole genome shotgun (WGS) entry which is preliminary data.</text>
</comment>
<evidence type="ECO:0000313" key="3">
    <source>
        <dbReference type="Proteomes" id="UP000266841"/>
    </source>
</evidence>
<evidence type="ECO:0000313" key="2">
    <source>
        <dbReference type="EMBL" id="EJK65005.1"/>
    </source>
</evidence>
<name>K0SI00_THAOC</name>
<dbReference type="Proteomes" id="UP000266841">
    <property type="component" value="Unassembled WGS sequence"/>
</dbReference>
<organism evidence="2 3">
    <name type="scientific">Thalassiosira oceanica</name>
    <name type="common">Marine diatom</name>
    <dbReference type="NCBI Taxonomy" id="159749"/>
    <lineage>
        <taxon>Eukaryota</taxon>
        <taxon>Sar</taxon>
        <taxon>Stramenopiles</taxon>
        <taxon>Ochrophyta</taxon>
        <taxon>Bacillariophyta</taxon>
        <taxon>Coscinodiscophyceae</taxon>
        <taxon>Thalassiosirophycidae</taxon>
        <taxon>Thalassiosirales</taxon>
        <taxon>Thalassiosiraceae</taxon>
        <taxon>Thalassiosira</taxon>
    </lineage>
</organism>
<gene>
    <name evidence="2" type="ORF">THAOC_14201</name>
</gene>
<sequence length="514" mass="55849">MSSPPVKKNINELSRSKTEDSAPRPPLPLGEGRGVAEQQPMMRWGVVGVRARLKTGGAFSGNVTLISMPSPVLISAPPPFHAQPVRSVAVAPHLINRRRLHFEPTLKRADPGPLPPLSPPTRGVSEPELVKSLDAKLEINDNRPSLRRGAASESSLARRWHVDHAALPARPDDLPFLGRTSRLIQGGVAGDISARISERLQERSVRAWFGPKDCLDGGSHVAKCRNVHHCRFVVRLYRAAGGVLVEVQRLCGDGVSFMRDCRAILDAAEGITAQSSVALEEKPLFLTLPISSMSFAGELPDLTPEEHAACVRTTARLLASPQVDSNMLGMESLACQTDITRTTKSTALIASRRVLCPDAEGNSDFNIHNHVMSLCLYGAGCSHSSGFEDTALDDYTDRLRNLAMLALSNSLALLASERGSALLSCLSPNLEWYSSVLVPRLVDDLLRAEEHPHDSCYSARSLATLGECHADLSRKMEEADLRHAASSAEETGRKEFALLAREVGNMQMNLTRAR</sequence>
<keyword evidence="3" id="KW-1185">Reference proteome</keyword>
<proteinExistence type="predicted"/>
<dbReference type="eggNOG" id="ENOG502SQPB">
    <property type="taxonomic scope" value="Eukaryota"/>
</dbReference>
<dbReference type="EMBL" id="AGNL01016574">
    <property type="protein sequence ID" value="EJK65005.1"/>
    <property type="molecule type" value="Genomic_DNA"/>
</dbReference>
<accession>K0SI00</accession>
<dbReference type="AlphaFoldDB" id="K0SI00"/>